<evidence type="ECO:0000259" key="2">
    <source>
        <dbReference type="Pfam" id="PF05124"/>
    </source>
</evidence>
<dbReference type="GO" id="GO:0030246">
    <property type="term" value="F:carbohydrate binding"/>
    <property type="evidence" value="ECO:0007669"/>
    <property type="project" value="InterPro"/>
</dbReference>
<accession>A0A2Z5PIB8</accession>
<feature type="domain" description="CARDB" evidence="3">
    <location>
        <begin position="150"/>
        <end position="249"/>
    </location>
</feature>
<proteinExistence type="predicted"/>
<evidence type="ECO:0000313" key="4">
    <source>
        <dbReference type="EMBL" id="BAP62603.1"/>
    </source>
</evidence>
<feature type="region of interest" description="Disordered" evidence="1">
    <location>
        <begin position="1060"/>
        <end position="1079"/>
    </location>
</feature>
<organism evidence="4 5">
    <name type="scientific">Methanococcus maripaludis OS7</name>
    <dbReference type="NCBI Taxonomy" id="637915"/>
    <lineage>
        <taxon>Archaea</taxon>
        <taxon>Methanobacteriati</taxon>
        <taxon>Methanobacteriota</taxon>
        <taxon>Methanomada group</taxon>
        <taxon>Methanococci</taxon>
        <taxon>Methanococcales</taxon>
        <taxon>Methanococcaceae</taxon>
        <taxon>Methanococcus</taxon>
    </lineage>
</organism>
<dbReference type="InterPro" id="IPR022651">
    <property type="entry name" value="S_layer_C"/>
</dbReference>
<dbReference type="Gene3D" id="2.60.40.10">
    <property type="entry name" value="Immunoglobulins"/>
    <property type="match status" value="3"/>
</dbReference>
<dbReference type="KEGG" id="mmao:MMOS7_05170"/>
<feature type="domain" description="S-layer protein outer" evidence="2">
    <location>
        <begin position="1129"/>
        <end position="1199"/>
    </location>
</feature>
<dbReference type="Pfam" id="PF05124">
    <property type="entry name" value="S_layer_C"/>
    <property type="match status" value="1"/>
</dbReference>
<dbReference type="Proteomes" id="UP000263689">
    <property type="component" value="Chromosome"/>
</dbReference>
<dbReference type="InterPro" id="IPR008965">
    <property type="entry name" value="CBM2/CBM3_carb-bd_dom_sf"/>
</dbReference>
<dbReference type="AlphaFoldDB" id="A0A2Z5PIB8"/>
<protein>
    <recommendedName>
        <fullName evidence="6">CARDB domain-containing protein</fullName>
    </recommendedName>
</protein>
<dbReference type="Pfam" id="PF07705">
    <property type="entry name" value="CARDB"/>
    <property type="match status" value="3"/>
</dbReference>
<dbReference type="Gene3D" id="2.60.40.680">
    <property type="match status" value="2"/>
</dbReference>
<dbReference type="CDD" id="cd08547">
    <property type="entry name" value="Type_II_cohesin"/>
    <property type="match status" value="3"/>
</dbReference>
<evidence type="ECO:0008006" key="6">
    <source>
        <dbReference type="Google" id="ProtNLM"/>
    </source>
</evidence>
<evidence type="ECO:0000259" key="3">
    <source>
        <dbReference type="Pfam" id="PF07705"/>
    </source>
</evidence>
<feature type="domain" description="CARDB" evidence="3">
    <location>
        <begin position="637"/>
        <end position="735"/>
    </location>
</feature>
<dbReference type="GeneID" id="37875002"/>
<gene>
    <name evidence="4" type="ORF">MMOS7_05170</name>
</gene>
<dbReference type="RefSeq" id="WP_146777845.1">
    <property type="nucleotide sequence ID" value="NZ_AP011528.1"/>
</dbReference>
<name>A0A2Z5PIB8_METMI</name>
<dbReference type="EMBL" id="AP011528">
    <property type="protein sequence ID" value="BAP62603.1"/>
    <property type="molecule type" value="Genomic_DNA"/>
</dbReference>
<dbReference type="SUPFAM" id="SSF49384">
    <property type="entry name" value="Carbohydrate-binding domain"/>
    <property type="match status" value="3"/>
</dbReference>
<dbReference type="InterPro" id="IPR011635">
    <property type="entry name" value="CARDB"/>
</dbReference>
<evidence type="ECO:0000256" key="1">
    <source>
        <dbReference type="SAM" id="MobiDB-lite"/>
    </source>
</evidence>
<sequence>MKFKLIVTSILTILALNACFATSVELNSSSLNVEKGDTFSLDLLIKDAPETWAIENGISYDEDIINLTSITLSEICNAAPLKEVSPNGDISLAWFSDAPSGNFTVATLSFETLNRGNTQIELNPSLSDTDGYALSTNVTNTNVSVYEILPDLVITDVSISPLKKYETNTVLVTVLNNGTLNARAFNVSLEAVTGVIDSDVEKSVAGLNIGESTVVTFENVTLGPNNLFDILVDSKYAVEESDETNNEISFGNQPSENAISAVLSCENDSVKTGETFDVALTLNDLTANRPAKAVEGALVFDSVVLECSNFEFQLDASEANETYLENITINSDNVTFSIVDGTIDENTIIAIATFEALAVGNSDISLENLVVSDVNGYAFNNVSTTNTNILVEGPDVKVENVEILDAYYMEPAVIKVNVSNIGHQTVDSSTIKIYIDSDELDPLTVTDLGINESKIVEFNWTPQKSKTFTITTVVDYLDEIGEENENNNQNTTHYTVSENAISAVLSSDKETVGTKETFNVIFTLNDLTSNRPAKAIDGELVFSSNILKCTNFTFQLNASEANETYLENITIGSGVVSFAIVDGTIDENTTIAIATFEALRAGTPVISLENLAVSDVNGYAFNNVNETDVNFTVYGRPDVKVENIEILDAYYMEPAVIKVNVSNMGQKSVDSCSINVSLDIDQLAPLKVTDLGINESKIVEFNWTPQKSKTFTITTVVDYLDELNEENETNNQYTKNVTITERPIYIEIYKKSETEDQIIASVKLSGIVEERQCSNYSAYISLDNLEAVEVNAIGENTNWSVSNNTLFVTGYNFSDYGEFEIANITFNKTNNSISAIISECALSDSNGYAFNEIFTSNKIVNLKSIENIVVDSNVSDLVNESALETVNNGEFNITKIYFNNSDSIWIPETVENISFTNETLDAMNEAVSNLENIDFDSITSENDVSDIMDEVINNTVVVSNYGFDISNITQETAKDGNNAISELRFTATNTSSKGFAIIRLPVGNLEISEIIVNNGTDNITLEKDNIESTIGGYRLPVDGILEITLIKDPEVTITFSSALPQTTSSSSSSHGGGGGSSYSSDIADDIESKVIKNFVSSATVIYGNEIDENYANQLRERVQNAEGFTISGNAVIVGGPLANGFAKEYNDQFEMPISNDYPGENKGVIQVLKVQDNSGNIVKSYTIVYIAGSDRYGTLAALEYFKTLDELPEGPIMIEWTANGSVVVEELI</sequence>
<feature type="domain" description="CARDB" evidence="3">
    <location>
        <begin position="394"/>
        <end position="491"/>
    </location>
</feature>
<dbReference type="InterPro" id="IPR013783">
    <property type="entry name" value="Ig-like_fold"/>
</dbReference>
<evidence type="ECO:0000313" key="5">
    <source>
        <dbReference type="Proteomes" id="UP000263689"/>
    </source>
</evidence>
<reference evidence="4 5" key="1">
    <citation type="submission" date="2009-06" db="EMBL/GenBank/DDBJ databases">
        <title>Molecular Evidence for Microbiologically Influenced Corrosion from genome of Methanogen.</title>
        <authorList>
            <person name="Ito N."/>
            <person name="Tsurumaru H."/>
            <person name="Shimizu A."/>
            <person name="Harada T."/>
            <person name="Hosoyama A."/>
            <person name="Horikawa H."/>
            <person name="Wakai S."/>
            <person name="Sasaki K."/>
            <person name="Nishijima K."/>
            <person name="Ataku H."/>
            <person name="Yamazaki J."/>
            <person name="Mise M."/>
            <person name="Yamazaki S."/>
            <person name="Tanikawa S."/>
            <person name="Harayama S."/>
            <person name="Fujita N."/>
        </authorList>
    </citation>
    <scope>NUCLEOTIDE SEQUENCE [LARGE SCALE GENOMIC DNA]</scope>
    <source>
        <strain evidence="5">OS7 ( NBRC 103642)</strain>
    </source>
</reference>